<dbReference type="Proteomes" id="UP001371224">
    <property type="component" value="Unassembled WGS sequence"/>
</dbReference>
<reference evidence="1 2" key="1">
    <citation type="submission" date="2024-02" db="EMBL/GenBank/DDBJ databases">
        <authorList>
            <person name="Saticioglu I.B."/>
        </authorList>
    </citation>
    <scope>NUCLEOTIDE SEQUENCE [LARGE SCALE GENOMIC DNA]</scope>
    <source>
        <strain evidence="1 2">Mu-80</strain>
    </source>
</reference>
<protein>
    <recommendedName>
        <fullName evidence="3">HTH iclR-type domain-containing protein</fullName>
    </recommendedName>
</protein>
<evidence type="ECO:0008006" key="3">
    <source>
        <dbReference type="Google" id="ProtNLM"/>
    </source>
</evidence>
<keyword evidence="2" id="KW-1185">Reference proteome</keyword>
<comment type="caution">
    <text evidence="1">The sequence shown here is derived from an EMBL/GenBank/DDBJ whole genome shotgun (WGS) entry which is preliminary data.</text>
</comment>
<sequence>MKKNELVWRELIDNAVMHGRRRWHNIEDLAFRAGVAPATASYALRRLIEIGAIQQHHAGFTVVNPEKVLTLSCAARSVMNDARVMVTLPAYGLQNLLATTMDGGLIVGGAAAAVELLGGVNVVSDYSEHLYYLRDEHTADAVDDMLQLSGAKRHTGYGRNRGNVTFLLADPRAARMWQRHSSVAQTYVDLFATPGWQASEFRIALHEKFFSRRDWDQE</sequence>
<evidence type="ECO:0000313" key="1">
    <source>
        <dbReference type="EMBL" id="MEJ1090003.1"/>
    </source>
</evidence>
<evidence type="ECO:0000313" key="2">
    <source>
        <dbReference type="Proteomes" id="UP001371224"/>
    </source>
</evidence>
<name>A0ABU8LH36_9MICO</name>
<proteinExistence type="predicted"/>
<organism evidence="1 2">
    <name type="scientific">Microbacterium bandirmense</name>
    <dbReference type="NCBI Taxonomy" id="3122050"/>
    <lineage>
        <taxon>Bacteria</taxon>
        <taxon>Bacillati</taxon>
        <taxon>Actinomycetota</taxon>
        <taxon>Actinomycetes</taxon>
        <taxon>Micrococcales</taxon>
        <taxon>Microbacteriaceae</taxon>
        <taxon>Microbacterium</taxon>
    </lineage>
</organism>
<accession>A0ABU8LH36</accession>
<dbReference type="RefSeq" id="WP_337333645.1">
    <property type="nucleotide sequence ID" value="NZ_JBBDGM010000023.1"/>
</dbReference>
<dbReference type="EMBL" id="JBBDGM010000023">
    <property type="protein sequence ID" value="MEJ1090003.1"/>
    <property type="molecule type" value="Genomic_DNA"/>
</dbReference>
<gene>
    <name evidence="1" type="ORF">WDU99_16920</name>
</gene>